<dbReference type="SUPFAM" id="SSF55811">
    <property type="entry name" value="Nudix"/>
    <property type="match status" value="1"/>
</dbReference>
<dbReference type="CDD" id="cd02883">
    <property type="entry name" value="NUDIX_Hydrolase"/>
    <property type="match status" value="1"/>
</dbReference>
<comment type="caution">
    <text evidence="1">The sequence shown here is derived from an EMBL/GenBank/DDBJ whole genome shotgun (WGS) entry which is preliminary data.</text>
</comment>
<keyword evidence="1" id="KW-0378">Hydrolase</keyword>
<evidence type="ECO:0000313" key="1">
    <source>
        <dbReference type="EMBL" id="CAL2104372.1"/>
    </source>
</evidence>
<accession>A0ABM9PFM5</accession>
<dbReference type="RefSeq" id="WP_348718690.1">
    <property type="nucleotide sequence ID" value="NZ_CAXJIO010000016.1"/>
</dbReference>
<dbReference type="EMBL" id="CAXJIO010000016">
    <property type="protein sequence ID" value="CAL2104372.1"/>
    <property type="molecule type" value="Genomic_DNA"/>
</dbReference>
<dbReference type="Proteomes" id="UP001497527">
    <property type="component" value="Unassembled WGS sequence"/>
</dbReference>
<dbReference type="InterPro" id="IPR015797">
    <property type="entry name" value="NUDIX_hydrolase-like_dom_sf"/>
</dbReference>
<proteinExistence type="predicted"/>
<keyword evidence="2" id="KW-1185">Reference proteome</keyword>
<dbReference type="Gene3D" id="3.90.79.10">
    <property type="entry name" value="Nucleoside Triphosphate Pyrophosphohydrolase"/>
    <property type="match status" value="1"/>
</dbReference>
<reference evidence="1 2" key="1">
    <citation type="submission" date="2024-05" db="EMBL/GenBank/DDBJ databases">
        <authorList>
            <person name="Duchaud E."/>
        </authorList>
    </citation>
    <scope>NUCLEOTIDE SEQUENCE [LARGE SCALE GENOMIC DNA]</scope>
    <source>
        <strain evidence="1">Ena-SAMPLE-TAB-13-05-2024-13:56:06:370-140308</strain>
    </source>
</reference>
<gene>
    <name evidence="1" type="ORF">T190423A01A_70065</name>
</gene>
<protein>
    <submittedName>
        <fullName evidence="1">NUDIX hydrolase</fullName>
    </submittedName>
</protein>
<organism evidence="1 2">
    <name type="scientific">Tenacibaculum polynesiense</name>
    <dbReference type="NCBI Taxonomy" id="3137857"/>
    <lineage>
        <taxon>Bacteria</taxon>
        <taxon>Pseudomonadati</taxon>
        <taxon>Bacteroidota</taxon>
        <taxon>Flavobacteriia</taxon>
        <taxon>Flavobacteriales</taxon>
        <taxon>Flavobacteriaceae</taxon>
        <taxon>Tenacibaculum</taxon>
    </lineage>
</organism>
<name>A0ABM9PFM5_9FLAO</name>
<dbReference type="GO" id="GO:0016787">
    <property type="term" value="F:hydrolase activity"/>
    <property type="evidence" value="ECO:0007669"/>
    <property type="project" value="UniProtKB-KW"/>
</dbReference>
<evidence type="ECO:0000313" key="2">
    <source>
        <dbReference type="Proteomes" id="UP001497527"/>
    </source>
</evidence>
<sequence>MYKKFIVLVFFLIGIKLNAQEKSIEPNYSFVKLMITNEANEILLVKWKNDWEIQGRRFAGNFGMKEFVKNMAKSAGVEVENIKLKGLFTFHFEGYHKPTLMHYYQASYVSGAIKAPPSCSDAAWAPINKAIEKIAYKDMRVIVKKVLGNENVWGGAFIIRPKSKESPRDFKFKTEFYRF</sequence>